<evidence type="ECO:0000256" key="1">
    <source>
        <dbReference type="ARBA" id="ARBA00004651"/>
    </source>
</evidence>
<dbReference type="EMBL" id="JXKG01000002">
    <property type="protein sequence ID" value="OJG16370.1"/>
    <property type="molecule type" value="Genomic_DNA"/>
</dbReference>
<proteinExistence type="predicted"/>
<dbReference type="InterPro" id="IPR051791">
    <property type="entry name" value="Pra-immunoreactive"/>
</dbReference>
<evidence type="ECO:0000313" key="8">
    <source>
        <dbReference type="EMBL" id="OJG16370.1"/>
    </source>
</evidence>
<feature type="transmembrane region" description="Helical" evidence="6">
    <location>
        <begin position="51"/>
        <end position="73"/>
    </location>
</feature>
<evidence type="ECO:0000313" key="9">
    <source>
        <dbReference type="Proteomes" id="UP000182835"/>
    </source>
</evidence>
<dbReference type="RefSeq" id="WP_071863941.1">
    <property type="nucleotide sequence ID" value="NZ_JBHLVQ010000010.1"/>
</dbReference>
<sequence>MSEDKVQGPKIFKKAPAKEKFSEIETKQKQKLWHKLTNEQAPQRKNYFPNYFYAGFWIRFFAYCVDLLCISAITNGTVGLVYRVMGLKMPTSFLSFASLLTLAIYLSYFTLLTKLNGGQTIGKMIFGIRVVSLTQSELSWTTVIIRETVCRFILKGFPFILGYVVAAFTDHKQHVGDYFSDTSVVTINILKAFNKEVRA</sequence>
<evidence type="ECO:0000256" key="3">
    <source>
        <dbReference type="ARBA" id="ARBA00022692"/>
    </source>
</evidence>
<dbReference type="PANTHER" id="PTHR36115:SF9">
    <property type="entry name" value="LMO1584 PROTEIN"/>
    <property type="match status" value="1"/>
</dbReference>
<organism evidence="8 9">
    <name type="scientific">Enterococcus canintestini</name>
    <dbReference type="NCBI Taxonomy" id="317010"/>
    <lineage>
        <taxon>Bacteria</taxon>
        <taxon>Bacillati</taxon>
        <taxon>Bacillota</taxon>
        <taxon>Bacilli</taxon>
        <taxon>Lactobacillales</taxon>
        <taxon>Enterococcaceae</taxon>
        <taxon>Enterococcus</taxon>
    </lineage>
</organism>
<dbReference type="Proteomes" id="UP000182835">
    <property type="component" value="Unassembled WGS sequence"/>
</dbReference>
<evidence type="ECO:0000256" key="6">
    <source>
        <dbReference type="SAM" id="Phobius"/>
    </source>
</evidence>
<dbReference type="AlphaFoldDB" id="A0A1L8R9C0"/>
<evidence type="ECO:0000256" key="5">
    <source>
        <dbReference type="ARBA" id="ARBA00023136"/>
    </source>
</evidence>
<reference evidence="8 9" key="1">
    <citation type="submission" date="2014-12" db="EMBL/GenBank/DDBJ databases">
        <title>Draft genome sequences of 29 type strains of Enterococci.</title>
        <authorList>
            <person name="Zhong Z."/>
            <person name="Sun Z."/>
            <person name="Liu W."/>
            <person name="Zhang W."/>
            <person name="Zhang H."/>
        </authorList>
    </citation>
    <scope>NUCLEOTIDE SEQUENCE [LARGE SCALE GENOMIC DNA]</scope>
    <source>
        <strain evidence="8 9">DSM 21207</strain>
    </source>
</reference>
<accession>A0A1L8R9C0</accession>
<keyword evidence="4 6" id="KW-1133">Transmembrane helix</keyword>
<keyword evidence="3 6" id="KW-0812">Transmembrane</keyword>
<dbReference type="InterPro" id="IPR010432">
    <property type="entry name" value="RDD"/>
</dbReference>
<protein>
    <recommendedName>
        <fullName evidence="7">RDD domain-containing protein</fullName>
    </recommendedName>
</protein>
<feature type="domain" description="RDD" evidence="7">
    <location>
        <begin position="53"/>
        <end position="180"/>
    </location>
</feature>
<dbReference type="OrthoDB" id="9793824at2"/>
<gene>
    <name evidence="8" type="ORF">RU96_GL001112</name>
</gene>
<keyword evidence="2" id="KW-1003">Cell membrane</keyword>
<dbReference type="Pfam" id="PF06271">
    <property type="entry name" value="RDD"/>
    <property type="match status" value="1"/>
</dbReference>
<evidence type="ECO:0000259" key="7">
    <source>
        <dbReference type="Pfam" id="PF06271"/>
    </source>
</evidence>
<evidence type="ECO:0000256" key="4">
    <source>
        <dbReference type="ARBA" id="ARBA00022989"/>
    </source>
</evidence>
<dbReference type="STRING" id="317010.RU96_GL001112"/>
<name>A0A1L8R9C0_9ENTE</name>
<comment type="caution">
    <text evidence="8">The sequence shown here is derived from an EMBL/GenBank/DDBJ whole genome shotgun (WGS) entry which is preliminary data.</text>
</comment>
<evidence type="ECO:0000256" key="2">
    <source>
        <dbReference type="ARBA" id="ARBA00022475"/>
    </source>
</evidence>
<dbReference type="GO" id="GO:0005886">
    <property type="term" value="C:plasma membrane"/>
    <property type="evidence" value="ECO:0007669"/>
    <property type="project" value="UniProtKB-SubCell"/>
</dbReference>
<dbReference type="PANTHER" id="PTHR36115">
    <property type="entry name" value="PROLINE-RICH ANTIGEN HOMOLOG-RELATED"/>
    <property type="match status" value="1"/>
</dbReference>
<comment type="subcellular location">
    <subcellularLocation>
        <location evidence="1">Cell membrane</location>
        <topology evidence="1">Multi-pass membrane protein</topology>
    </subcellularLocation>
</comment>
<keyword evidence="5 6" id="KW-0472">Membrane</keyword>
<feature type="transmembrane region" description="Helical" evidence="6">
    <location>
        <begin position="93"/>
        <end position="113"/>
    </location>
</feature>